<dbReference type="InterPro" id="IPR006600">
    <property type="entry name" value="HTH_CenpB_DNA-bd_dom"/>
</dbReference>
<dbReference type="PROSITE" id="PS00028">
    <property type="entry name" value="ZINC_FINGER_C2H2_1"/>
    <property type="match status" value="1"/>
</dbReference>
<feature type="domain" description="C2H2-type" evidence="4">
    <location>
        <begin position="39"/>
        <end position="67"/>
    </location>
</feature>
<dbReference type="InterPro" id="IPR009057">
    <property type="entry name" value="Homeodomain-like_sf"/>
</dbReference>
<feature type="domain" description="HTH CENPB-type" evidence="5">
    <location>
        <begin position="196"/>
        <end position="271"/>
    </location>
</feature>
<accession>A0A9X0CEG2</accession>
<keyword evidence="2" id="KW-0862">Zinc</keyword>
<feature type="region of interest" description="Disordered" evidence="3">
    <location>
        <begin position="169"/>
        <end position="190"/>
    </location>
</feature>
<keyword evidence="2" id="KW-0479">Metal-binding</keyword>
<organism evidence="6 7">
    <name type="scientific">Desmophyllum pertusum</name>
    <dbReference type="NCBI Taxonomy" id="174260"/>
    <lineage>
        <taxon>Eukaryota</taxon>
        <taxon>Metazoa</taxon>
        <taxon>Cnidaria</taxon>
        <taxon>Anthozoa</taxon>
        <taxon>Hexacorallia</taxon>
        <taxon>Scleractinia</taxon>
        <taxon>Caryophylliina</taxon>
        <taxon>Caryophylliidae</taxon>
        <taxon>Desmophyllum</taxon>
    </lineage>
</organism>
<proteinExistence type="predicted"/>
<evidence type="ECO:0000256" key="1">
    <source>
        <dbReference type="ARBA" id="ARBA00023125"/>
    </source>
</evidence>
<evidence type="ECO:0000313" key="7">
    <source>
        <dbReference type="Proteomes" id="UP001163046"/>
    </source>
</evidence>
<gene>
    <name evidence="6" type="ORF">OS493_020836</name>
</gene>
<keyword evidence="2" id="KW-0863">Zinc-finger</keyword>
<dbReference type="SMART" id="SM00674">
    <property type="entry name" value="CENPB"/>
    <property type="match status" value="1"/>
</dbReference>
<dbReference type="InterPro" id="IPR004875">
    <property type="entry name" value="DDE_SF_endonuclease_dom"/>
</dbReference>
<evidence type="ECO:0000259" key="4">
    <source>
        <dbReference type="PROSITE" id="PS50157"/>
    </source>
</evidence>
<dbReference type="PANTHER" id="PTHR19303:SF73">
    <property type="entry name" value="PROTEIN PDC2"/>
    <property type="match status" value="1"/>
</dbReference>
<dbReference type="GO" id="GO:0008270">
    <property type="term" value="F:zinc ion binding"/>
    <property type="evidence" value="ECO:0007669"/>
    <property type="project" value="UniProtKB-KW"/>
</dbReference>
<dbReference type="InterPro" id="IPR013087">
    <property type="entry name" value="Znf_C2H2_type"/>
</dbReference>
<dbReference type="Pfam" id="PF03184">
    <property type="entry name" value="DDE_1"/>
    <property type="match status" value="1"/>
</dbReference>
<dbReference type="GO" id="GO:0003677">
    <property type="term" value="F:DNA binding"/>
    <property type="evidence" value="ECO:0007669"/>
    <property type="project" value="UniProtKB-KW"/>
</dbReference>
<evidence type="ECO:0000259" key="5">
    <source>
        <dbReference type="PROSITE" id="PS51253"/>
    </source>
</evidence>
<evidence type="ECO:0000256" key="3">
    <source>
        <dbReference type="SAM" id="MobiDB-lite"/>
    </source>
</evidence>
<dbReference type="PROSITE" id="PS50157">
    <property type="entry name" value="ZINC_FINGER_C2H2_2"/>
    <property type="match status" value="1"/>
</dbReference>
<sequence>MNRTLFDCGIKKSIETRKGEKFDITSVLPKSVNLPKRPVECEICNESFAAKKYLDSHVRWKHGGDVNFKSKPVSTPSYTESEEISNNECTLVLHDPDVVDTRKHEVTKPDNRKGSSHRKSYTVEFKAKTLERLDLFSELKVKKKWEKVVEERGVSKSLVVKWNKNRNKIKAESEHNKRKENSGGVKATRQRRKLIGDKAKNSEKYPLASARVIVDFKLRRAKGCKVSKLWLKKKMKSYIEECYGKEEASKFKGSQNWFQRFKKRHGISFRRRTNKKKQAADDGRQTIQKFHRDLREAVKSRRRRLNSTQDVKYGRWTPKNRYNIDQVPLPFVVDQEKTYDVTGNKQVWVFQPSSGLDKRQATLQLCIRAEGDQHVKPAIVFRGKGNVSSAEKAQYDQDVDVYFQTSAWMDTQLNHEWCKEWGFLLKEMFGCQLGTGDYGHLTIEHGSMLVRNFLSLNEYSNQGFEVLHAL</sequence>
<protein>
    <recommendedName>
        <fullName evidence="8">Transposase</fullName>
    </recommendedName>
</protein>
<reference evidence="6" key="1">
    <citation type="submission" date="2023-01" db="EMBL/GenBank/DDBJ databases">
        <title>Genome assembly of the deep-sea coral Lophelia pertusa.</title>
        <authorList>
            <person name="Herrera S."/>
            <person name="Cordes E."/>
        </authorList>
    </citation>
    <scope>NUCLEOTIDE SEQUENCE</scope>
    <source>
        <strain evidence="6">USNM1676648</strain>
        <tissue evidence="6">Polyp</tissue>
    </source>
</reference>
<keyword evidence="1" id="KW-0238">DNA-binding</keyword>
<dbReference type="Pfam" id="PF03221">
    <property type="entry name" value="HTH_Tnp_Tc5"/>
    <property type="match status" value="1"/>
</dbReference>
<evidence type="ECO:0000256" key="2">
    <source>
        <dbReference type="PROSITE-ProRule" id="PRU00042"/>
    </source>
</evidence>
<evidence type="ECO:0008006" key="8">
    <source>
        <dbReference type="Google" id="ProtNLM"/>
    </source>
</evidence>
<dbReference type="InterPro" id="IPR050863">
    <property type="entry name" value="CenT-Element_Derived"/>
</dbReference>
<dbReference type="Gene3D" id="1.10.10.60">
    <property type="entry name" value="Homeodomain-like"/>
    <property type="match status" value="1"/>
</dbReference>
<dbReference type="Proteomes" id="UP001163046">
    <property type="component" value="Unassembled WGS sequence"/>
</dbReference>
<dbReference type="SUPFAM" id="SSF46689">
    <property type="entry name" value="Homeodomain-like"/>
    <property type="match status" value="1"/>
</dbReference>
<keyword evidence="7" id="KW-1185">Reference proteome</keyword>
<comment type="caution">
    <text evidence="6">The sequence shown here is derived from an EMBL/GenBank/DDBJ whole genome shotgun (WGS) entry which is preliminary data.</text>
</comment>
<evidence type="ECO:0000313" key="6">
    <source>
        <dbReference type="EMBL" id="KAJ7331134.1"/>
    </source>
</evidence>
<feature type="compositionally biased region" description="Basic and acidic residues" evidence="3">
    <location>
        <begin position="169"/>
        <end position="181"/>
    </location>
</feature>
<dbReference type="OrthoDB" id="5983378at2759"/>
<dbReference type="GO" id="GO:0005634">
    <property type="term" value="C:nucleus"/>
    <property type="evidence" value="ECO:0007669"/>
    <property type="project" value="TreeGrafter"/>
</dbReference>
<dbReference type="PANTHER" id="PTHR19303">
    <property type="entry name" value="TRANSPOSON"/>
    <property type="match status" value="1"/>
</dbReference>
<name>A0A9X0CEG2_9CNID</name>
<dbReference type="AlphaFoldDB" id="A0A9X0CEG2"/>
<dbReference type="PROSITE" id="PS51253">
    <property type="entry name" value="HTH_CENPB"/>
    <property type="match status" value="1"/>
</dbReference>
<dbReference type="EMBL" id="MU827790">
    <property type="protein sequence ID" value="KAJ7331134.1"/>
    <property type="molecule type" value="Genomic_DNA"/>
</dbReference>